<name>A0A835RZ99_VANPL</name>
<evidence type="ECO:0000313" key="2">
    <source>
        <dbReference type="EMBL" id="KAG0497415.1"/>
    </source>
</evidence>
<sequence length="50" mass="5253">MNNKGRSSGIGVGIKARVRVRERDDGDGRSRGGARVEAREAPRGGTTKTG</sequence>
<feature type="compositionally biased region" description="Basic and acidic residues" evidence="1">
    <location>
        <begin position="19"/>
        <end position="42"/>
    </location>
</feature>
<reference evidence="2 3" key="1">
    <citation type="journal article" date="2020" name="Nat. Food">
        <title>A phased Vanilla planifolia genome enables genetic improvement of flavour and production.</title>
        <authorList>
            <person name="Hasing T."/>
            <person name="Tang H."/>
            <person name="Brym M."/>
            <person name="Khazi F."/>
            <person name="Huang T."/>
            <person name="Chambers A.H."/>
        </authorList>
    </citation>
    <scope>NUCLEOTIDE SEQUENCE [LARGE SCALE GENOMIC DNA]</scope>
    <source>
        <tissue evidence="2">Leaf</tissue>
    </source>
</reference>
<comment type="caution">
    <text evidence="2">The sequence shown here is derived from an EMBL/GenBank/DDBJ whole genome shotgun (WGS) entry which is preliminary data.</text>
</comment>
<gene>
    <name evidence="2" type="ORF">HPP92_002106</name>
</gene>
<dbReference type="Proteomes" id="UP000636800">
    <property type="component" value="Chromosome 1"/>
</dbReference>
<evidence type="ECO:0000256" key="1">
    <source>
        <dbReference type="SAM" id="MobiDB-lite"/>
    </source>
</evidence>
<dbReference type="OrthoDB" id="988630at2759"/>
<evidence type="ECO:0000313" key="3">
    <source>
        <dbReference type="Proteomes" id="UP000636800"/>
    </source>
</evidence>
<keyword evidence="3" id="KW-1185">Reference proteome</keyword>
<accession>A0A835RZ99</accession>
<feature type="region of interest" description="Disordered" evidence="1">
    <location>
        <begin position="1"/>
        <end position="50"/>
    </location>
</feature>
<dbReference type="EMBL" id="JADCNL010000001">
    <property type="protein sequence ID" value="KAG0497415.1"/>
    <property type="molecule type" value="Genomic_DNA"/>
</dbReference>
<dbReference type="AlphaFoldDB" id="A0A835RZ99"/>
<proteinExistence type="predicted"/>
<organism evidence="2 3">
    <name type="scientific">Vanilla planifolia</name>
    <name type="common">Vanilla</name>
    <dbReference type="NCBI Taxonomy" id="51239"/>
    <lineage>
        <taxon>Eukaryota</taxon>
        <taxon>Viridiplantae</taxon>
        <taxon>Streptophyta</taxon>
        <taxon>Embryophyta</taxon>
        <taxon>Tracheophyta</taxon>
        <taxon>Spermatophyta</taxon>
        <taxon>Magnoliopsida</taxon>
        <taxon>Liliopsida</taxon>
        <taxon>Asparagales</taxon>
        <taxon>Orchidaceae</taxon>
        <taxon>Vanilloideae</taxon>
        <taxon>Vanilleae</taxon>
        <taxon>Vanilla</taxon>
    </lineage>
</organism>
<protein>
    <submittedName>
        <fullName evidence="2">Uncharacterized protein</fullName>
    </submittedName>
</protein>